<reference evidence="6" key="1">
    <citation type="submission" date="2024-10" db="UniProtKB">
        <authorList>
            <consortium name="RefSeq"/>
        </authorList>
    </citation>
    <scope>NUCLEOTIDE SEQUENCE [LARGE SCALE GENOMIC DNA]</scope>
    <source>
        <strain evidence="6">cv. Zhongzhi No. 13</strain>
    </source>
</reference>
<dbReference type="InParanoid" id="A0A6I9TKE6"/>
<protein>
    <submittedName>
        <fullName evidence="7">Protein DOWNY MILDEW RESISTANCE 6 isoform X1</fullName>
    </submittedName>
</protein>
<dbReference type="GO" id="GO:0016706">
    <property type="term" value="F:2-oxoglutarate-dependent dioxygenase activity"/>
    <property type="evidence" value="ECO:0007669"/>
    <property type="project" value="UniProtKB-ARBA"/>
</dbReference>
<dbReference type="GO" id="GO:0046872">
    <property type="term" value="F:metal ion binding"/>
    <property type="evidence" value="ECO:0007669"/>
    <property type="project" value="UniProtKB-KW"/>
</dbReference>
<keyword evidence="4" id="KW-0560">Oxidoreductase</keyword>
<evidence type="ECO:0000256" key="2">
    <source>
        <dbReference type="ARBA" id="ARBA00022723"/>
    </source>
</evidence>
<dbReference type="InterPro" id="IPR027443">
    <property type="entry name" value="IPNS-like_sf"/>
</dbReference>
<dbReference type="OrthoDB" id="627829at2759"/>
<feature type="domain" description="Fe2OG dioxygenase" evidence="5">
    <location>
        <begin position="162"/>
        <end position="261"/>
    </location>
</feature>
<dbReference type="InterPro" id="IPR050295">
    <property type="entry name" value="Plant_2OG-oxidoreductases"/>
</dbReference>
<evidence type="ECO:0000256" key="3">
    <source>
        <dbReference type="ARBA" id="ARBA00023004"/>
    </source>
</evidence>
<name>A0A6I9TKE6_SESIN</name>
<dbReference type="PANTHER" id="PTHR47991">
    <property type="entry name" value="OXOGLUTARATE/IRON-DEPENDENT DIOXYGENASE"/>
    <property type="match status" value="1"/>
</dbReference>
<dbReference type="Gene3D" id="2.60.120.330">
    <property type="entry name" value="B-lactam Antibiotic, Isopenicillin N Synthase, Chain"/>
    <property type="match status" value="1"/>
</dbReference>
<evidence type="ECO:0000313" key="6">
    <source>
        <dbReference type="Proteomes" id="UP000504604"/>
    </source>
</evidence>
<evidence type="ECO:0000256" key="1">
    <source>
        <dbReference type="ARBA" id="ARBA00008056"/>
    </source>
</evidence>
<organism evidence="6 7">
    <name type="scientific">Sesamum indicum</name>
    <name type="common">Oriental sesame</name>
    <name type="synonym">Sesamum orientale</name>
    <dbReference type="NCBI Taxonomy" id="4182"/>
    <lineage>
        <taxon>Eukaryota</taxon>
        <taxon>Viridiplantae</taxon>
        <taxon>Streptophyta</taxon>
        <taxon>Embryophyta</taxon>
        <taxon>Tracheophyta</taxon>
        <taxon>Spermatophyta</taxon>
        <taxon>Magnoliopsida</taxon>
        <taxon>eudicotyledons</taxon>
        <taxon>Gunneridae</taxon>
        <taxon>Pentapetalae</taxon>
        <taxon>asterids</taxon>
        <taxon>lamiids</taxon>
        <taxon>Lamiales</taxon>
        <taxon>Pedaliaceae</taxon>
        <taxon>Sesamum</taxon>
    </lineage>
</organism>
<evidence type="ECO:0000259" key="5">
    <source>
        <dbReference type="PROSITE" id="PS51471"/>
    </source>
</evidence>
<dbReference type="SUPFAM" id="SSF51197">
    <property type="entry name" value="Clavaminate synthase-like"/>
    <property type="match status" value="1"/>
</dbReference>
<sequence length="310" mass="34853">MEEISVENSGDFPIIDVSLLQQNPVSKSMVVKKIDEACRRYGCFHVINHGVDDSVIEEALNVNRKFFELPPEIKEELFSDDVNKVVRFRKEEVGGYSRDFLKLYAHPLHQFLSSWPTLPLLYRKKMGLYATEVRKLSIQLFGAIMETLHLSETHLKQNFEQGIQILGINSFSPCSRSNITPGLSPHSDHSLITVLLQSGPGLEVIECGGSWKNVPRLKGSFQVLVGDHLEVLSNGLYKSVLHRAIPSCSDARLSIASFHSLGMDEIVEPSGELENEGRYRGSSLRDFLNHLASGDTRPFIETLRITQMES</sequence>
<comment type="similarity">
    <text evidence="1 4">Belongs to the iron/ascorbate-dependent oxidoreductase family.</text>
</comment>
<dbReference type="RefSeq" id="XP_011083587.1">
    <property type="nucleotide sequence ID" value="XM_011085285.2"/>
</dbReference>
<dbReference type="GO" id="GO:0009805">
    <property type="term" value="P:coumarin biosynthetic process"/>
    <property type="evidence" value="ECO:0007669"/>
    <property type="project" value="UniProtKB-ARBA"/>
</dbReference>
<keyword evidence="6" id="KW-1185">Reference proteome</keyword>
<dbReference type="InterPro" id="IPR026992">
    <property type="entry name" value="DIOX_N"/>
</dbReference>
<evidence type="ECO:0000313" key="7">
    <source>
        <dbReference type="RefSeq" id="XP_011083587.1"/>
    </source>
</evidence>
<dbReference type="InterPro" id="IPR044861">
    <property type="entry name" value="IPNS-like_FE2OG_OXY"/>
</dbReference>
<dbReference type="AlphaFoldDB" id="A0A6I9TKE6"/>
<dbReference type="Pfam" id="PF03171">
    <property type="entry name" value="2OG-FeII_Oxy"/>
    <property type="match status" value="1"/>
</dbReference>
<dbReference type="GeneID" id="105166064"/>
<dbReference type="Gramene" id="SIN_1010889.t">
    <property type="protein sequence ID" value="SIN_1010889.t"/>
    <property type="gene ID" value="SIN_1010889"/>
</dbReference>
<dbReference type="InterPro" id="IPR005123">
    <property type="entry name" value="Oxoglu/Fe-dep_dioxygenase_dom"/>
</dbReference>
<dbReference type="KEGG" id="sind:105166064"/>
<reference evidence="7" key="2">
    <citation type="submission" date="2025-08" db="UniProtKB">
        <authorList>
            <consortium name="RefSeq"/>
        </authorList>
    </citation>
    <scope>IDENTIFICATION</scope>
</reference>
<evidence type="ECO:0000256" key="4">
    <source>
        <dbReference type="RuleBase" id="RU003682"/>
    </source>
</evidence>
<dbReference type="PROSITE" id="PS51471">
    <property type="entry name" value="FE2OG_OXY"/>
    <property type="match status" value="1"/>
</dbReference>
<dbReference type="Proteomes" id="UP000504604">
    <property type="component" value="Linkage group LG1"/>
</dbReference>
<keyword evidence="2 4" id="KW-0479">Metal-binding</keyword>
<keyword evidence="3 4" id="KW-0408">Iron</keyword>
<dbReference type="Pfam" id="PF14226">
    <property type="entry name" value="DIOX_N"/>
    <property type="match status" value="1"/>
</dbReference>
<gene>
    <name evidence="7" type="primary">LOC105166064</name>
</gene>
<proteinExistence type="inferred from homology"/>
<accession>A0A6I9TKE6</accession>
<dbReference type="GO" id="GO:0002238">
    <property type="term" value="P:response to molecule of fungal origin"/>
    <property type="evidence" value="ECO:0007669"/>
    <property type="project" value="UniProtKB-ARBA"/>
</dbReference>